<dbReference type="OrthoDB" id="973788at2"/>
<keyword evidence="1" id="KW-0560">Oxidoreductase</keyword>
<evidence type="ECO:0000259" key="2">
    <source>
        <dbReference type="Pfam" id="PF03435"/>
    </source>
</evidence>
<dbReference type="AlphaFoldDB" id="A0A1I0R9I1"/>
<evidence type="ECO:0000259" key="3">
    <source>
        <dbReference type="Pfam" id="PF16653"/>
    </source>
</evidence>
<dbReference type="GO" id="GO:0019878">
    <property type="term" value="P:lysine biosynthetic process via aminoadipic acid"/>
    <property type="evidence" value="ECO:0007669"/>
    <property type="project" value="TreeGrafter"/>
</dbReference>
<dbReference type="Gene3D" id="3.40.50.720">
    <property type="entry name" value="NAD(P)-binding Rossmann-like Domain"/>
    <property type="match status" value="1"/>
</dbReference>
<dbReference type="SUPFAM" id="SSF55347">
    <property type="entry name" value="Glyceraldehyde-3-phosphate dehydrogenase-like, C-terminal domain"/>
    <property type="match status" value="1"/>
</dbReference>
<dbReference type="PANTHER" id="PTHR11133">
    <property type="entry name" value="SACCHAROPINE DEHYDROGENASE"/>
    <property type="match status" value="1"/>
</dbReference>
<keyword evidence="5" id="KW-1185">Reference proteome</keyword>
<evidence type="ECO:0000313" key="5">
    <source>
        <dbReference type="Proteomes" id="UP000199437"/>
    </source>
</evidence>
<dbReference type="Gene3D" id="1.10.1870.10">
    <property type="entry name" value="Domain 3, Saccharopine reductase"/>
    <property type="match status" value="1"/>
</dbReference>
<dbReference type="GO" id="GO:0004753">
    <property type="term" value="F:saccharopine dehydrogenase activity"/>
    <property type="evidence" value="ECO:0007669"/>
    <property type="project" value="TreeGrafter"/>
</dbReference>
<dbReference type="Pfam" id="PF03435">
    <property type="entry name" value="Sacchrp_dh_NADP"/>
    <property type="match status" value="1"/>
</dbReference>
<gene>
    <name evidence="4" type="ORF">SAMN05216290_3301</name>
</gene>
<protein>
    <submittedName>
        <fullName evidence="4">Saccharopine dehydrogenase (NADP+, L-glutamate forming)</fullName>
    </submittedName>
</protein>
<dbReference type="RefSeq" id="WP_090259908.1">
    <property type="nucleotide sequence ID" value="NZ_FOIR01000003.1"/>
</dbReference>
<dbReference type="GeneID" id="99987978"/>
<evidence type="ECO:0000313" key="4">
    <source>
        <dbReference type="EMBL" id="SEW37430.1"/>
    </source>
</evidence>
<dbReference type="GO" id="GO:0005737">
    <property type="term" value="C:cytoplasm"/>
    <property type="evidence" value="ECO:0007669"/>
    <property type="project" value="TreeGrafter"/>
</dbReference>
<name>A0A1I0R9I1_9BACT</name>
<dbReference type="STRING" id="1267423.SAMN05216290_3301"/>
<accession>A0A1I0R9I1</accession>
<dbReference type="InterPro" id="IPR005097">
    <property type="entry name" value="Sacchrp_dh_NADP-bd"/>
</dbReference>
<dbReference type="SUPFAM" id="SSF51735">
    <property type="entry name" value="NAD(P)-binding Rossmann-fold domains"/>
    <property type="match status" value="1"/>
</dbReference>
<feature type="domain" description="Saccharopine dehydrogenase-like C-terminal" evidence="3">
    <location>
        <begin position="126"/>
        <end position="434"/>
    </location>
</feature>
<dbReference type="Proteomes" id="UP000199437">
    <property type="component" value="Unassembled WGS sequence"/>
</dbReference>
<feature type="domain" description="Saccharopine dehydrogenase NADP binding" evidence="2">
    <location>
        <begin position="4"/>
        <end position="120"/>
    </location>
</feature>
<evidence type="ECO:0000256" key="1">
    <source>
        <dbReference type="ARBA" id="ARBA00023002"/>
    </source>
</evidence>
<dbReference type="InterPro" id="IPR051168">
    <property type="entry name" value="AASS"/>
</dbReference>
<dbReference type="Pfam" id="PF16653">
    <property type="entry name" value="Sacchrp_dh_C"/>
    <property type="match status" value="1"/>
</dbReference>
<sequence>MNRILVLGAGRSASSLITYLLDNAEEHDWHVTVADYALQLAEEKTKGSARAEAKAFNINEERECEALVAEADVVLSMLPASFHPKVAEACLKQEKHLITASYVSPDMRAMDAAAKEKGLLFLNECGLDPGIDHMSAMKVIDYIRKDKGLELRAFESFTGGLLAPDPKDDNPWQYGFTWNPRNVVLAGQGTVKFIQEGRYKFIPYHKLFKRKEMIHIPGHGYFEGYANRDSLQYLDVYDLHGIKTLFRGTLRRTGYCDAWDVFVQLGATDDSYQMEGVEGMTHRQFINSFLSYNPQDSVELKLAHYLGLELDGPVMHKLKWLDLFEEVEVGLLKGTPAQILEHILKKKWTIRPDQKDQIVMWHLFDYVENGQVKRIRSAMVADGENSKDTAMAKTVGYPLGIATKLLLTGKLSARGVQVPIIPELYNPILDELETLGFDFIEEEVVLEDS</sequence>
<dbReference type="EMBL" id="FOIR01000003">
    <property type="protein sequence ID" value="SEW37430.1"/>
    <property type="molecule type" value="Genomic_DNA"/>
</dbReference>
<dbReference type="Gene3D" id="3.30.360.10">
    <property type="entry name" value="Dihydrodipicolinate Reductase, domain 2"/>
    <property type="match status" value="1"/>
</dbReference>
<organism evidence="4 5">
    <name type="scientific">Roseivirga pacifica</name>
    <dbReference type="NCBI Taxonomy" id="1267423"/>
    <lineage>
        <taxon>Bacteria</taxon>
        <taxon>Pseudomonadati</taxon>
        <taxon>Bacteroidota</taxon>
        <taxon>Cytophagia</taxon>
        <taxon>Cytophagales</taxon>
        <taxon>Roseivirgaceae</taxon>
        <taxon>Roseivirga</taxon>
    </lineage>
</organism>
<reference evidence="5" key="1">
    <citation type="submission" date="2016-10" db="EMBL/GenBank/DDBJ databases">
        <authorList>
            <person name="Varghese N."/>
            <person name="Submissions S."/>
        </authorList>
    </citation>
    <scope>NUCLEOTIDE SEQUENCE [LARGE SCALE GENOMIC DNA]</scope>
    <source>
        <strain evidence="5">CGMCC 1.12402</strain>
    </source>
</reference>
<dbReference type="PANTHER" id="PTHR11133:SF22">
    <property type="entry name" value="ALPHA-AMINOADIPIC SEMIALDEHYDE SYNTHASE, MITOCHONDRIAL"/>
    <property type="match status" value="1"/>
</dbReference>
<proteinExistence type="predicted"/>
<dbReference type="InterPro" id="IPR032095">
    <property type="entry name" value="Sacchrp_dh-like_C"/>
</dbReference>
<dbReference type="InterPro" id="IPR036291">
    <property type="entry name" value="NAD(P)-bd_dom_sf"/>
</dbReference>